<dbReference type="AlphaFoldDB" id="A0A9E7L490"/>
<dbReference type="GO" id="GO:0008270">
    <property type="term" value="F:zinc ion binding"/>
    <property type="evidence" value="ECO:0007669"/>
    <property type="project" value="UniProtKB-KW"/>
</dbReference>
<evidence type="ECO:0000256" key="3">
    <source>
        <dbReference type="ARBA" id="ARBA00022737"/>
    </source>
</evidence>
<evidence type="ECO:0000256" key="1">
    <source>
        <dbReference type="ARBA" id="ARBA00004123"/>
    </source>
</evidence>
<dbReference type="SMART" id="SM00336">
    <property type="entry name" value="BBOX"/>
    <property type="match status" value="1"/>
</dbReference>
<dbReference type="InterPro" id="IPR000315">
    <property type="entry name" value="Znf_B-box"/>
</dbReference>
<dbReference type="EMBL" id="CP097510">
    <property type="protein sequence ID" value="URE37460.1"/>
    <property type="molecule type" value="Genomic_DNA"/>
</dbReference>
<dbReference type="GO" id="GO:0005634">
    <property type="term" value="C:nucleus"/>
    <property type="evidence" value="ECO:0007669"/>
    <property type="project" value="UniProtKB-SubCell"/>
</dbReference>
<organism evidence="11 12">
    <name type="scientific">Musa troglodytarum</name>
    <name type="common">fe'i banana</name>
    <dbReference type="NCBI Taxonomy" id="320322"/>
    <lineage>
        <taxon>Eukaryota</taxon>
        <taxon>Viridiplantae</taxon>
        <taxon>Streptophyta</taxon>
        <taxon>Embryophyta</taxon>
        <taxon>Tracheophyta</taxon>
        <taxon>Spermatophyta</taxon>
        <taxon>Magnoliopsida</taxon>
        <taxon>Liliopsida</taxon>
        <taxon>Zingiberales</taxon>
        <taxon>Musaceae</taxon>
        <taxon>Musa</taxon>
    </lineage>
</organism>
<dbReference type="CDD" id="cd19821">
    <property type="entry name" value="Bbox1_BBX-like"/>
    <property type="match status" value="1"/>
</dbReference>
<evidence type="ECO:0000256" key="5">
    <source>
        <dbReference type="ARBA" id="ARBA00022833"/>
    </source>
</evidence>
<keyword evidence="7" id="KW-0804">Transcription</keyword>
<keyword evidence="4 9" id="KW-0863">Zinc-finger</keyword>
<feature type="domain" description="B box-type" evidence="10">
    <location>
        <begin position="120"/>
        <end position="167"/>
    </location>
</feature>
<evidence type="ECO:0000256" key="6">
    <source>
        <dbReference type="ARBA" id="ARBA00023015"/>
    </source>
</evidence>
<evidence type="ECO:0000256" key="8">
    <source>
        <dbReference type="ARBA" id="ARBA00023242"/>
    </source>
</evidence>
<keyword evidence="6" id="KW-0805">Transcription regulation</keyword>
<keyword evidence="3" id="KW-0677">Repeat</keyword>
<dbReference type="InterPro" id="IPR049808">
    <property type="entry name" value="CONSTANS-like_Bbox1"/>
</dbReference>
<evidence type="ECO:0000313" key="11">
    <source>
        <dbReference type="EMBL" id="URE37460.1"/>
    </source>
</evidence>
<protein>
    <recommendedName>
        <fullName evidence="10">B box-type domain-containing protein</fullName>
    </recommendedName>
</protein>
<keyword evidence="2" id="KW-0479">Metal-binding</keyword>
<gene>
    <name evidence="11" type="ORF">MUK42_05742</name>
</gene>
<dbReference type="PANTHER" id="PTHR31832">
    <property type="entry name" value="B-BOX ZINC FINGER PROTEIN 22"/>
    <property type="match status" value="1"/>
</dbReference>
<evidence type="ECO:0000256" key="9">
    <source>
        <dbReference type="PROSITE-ProRule" id="PRU00024"/>
    </source>
</evidence>
<dbReference type="Proteomes" id="UP001055439">
    <property type="component" value="Chromosome 8"/>
</dbReference>
<dbReference type="GO" id="GO:0006355">
    <property type="term" value="P:regulation of DNA-templated transcription"/>
    <property type="evidence" value="ECO:0007669"/>
    <property type="project" value="TreeGrafter"/>
</dbReference>
<evidence type="ECO:0000256" key="7">
    <source>
        <dbReference type="ARBA" id="ARBA00023163"/>
    </source>
</evidence>
<dbReference type="GO" id="GO:0009640">
    <property type="term" value="P:photomorphogenesis"/>
    <property type="evidence" value="ECO:0007669"/>
    <property type="project" value="TreeGrafter"/>
</dbReference>
<keyword evidence="12" id="KW-1185">Reference proteome</keyword>
<keyword evidence="8" id="KW-0539">Nucleus</keyword>
<dbReference type="Pfam" id="PF00643">
    <property type="entry name" value="zf-B_box"/>
    <property type="match status" value="1"/>
</dbReference>
<dbReference type="PANTHER" id="PTHR31832:SF63">
    <property type="entry name" value="B-BOX ZINC FINGER PROTEIN 23"/>
    <property type="match status" value="1"/>
</dbReference>
<proteinExistence type="predicted"/>
<sequence length="201" mass="21335">MANGLVDDRLIEHPTLSIDAPIIQPSSFAICLLASPLRRGPEFEVLQSVSAGHNKRRRLAVAPPPRSPGSCRPAGFVESKRPTVAALAKSSGPCFLPLLPVKIFGREVKRGCSVGPRRRGMKILCDACEGAVAAVLCCADEAALCWACDEKVHAANKLAGKHQRVPLLPANSNSSSSSSSQTPTCDICQARISQPILHLLI</sequence>
<reference evidence="11" key="1">
    <citation type="submission" date="2022-05" db="EMBL/GenBank/DDBJ databases">
        <title>The Musa troglodytarum L. genome provides insights into the mechanism of non-climacteric behaviour and enrichment of carotenoids.</title>
        <authorList>
            <person name="Wang J."/>
        </authorList>
    </citation>
    <scope>NUCLEOTIDE SEQUENCE</scope>
    <source>
        <tissue evidence="11">Leaf</tissue>
    </source>
</reference>
<evidence type="ECO:0000256" key="2">
    <source>
        <dbReference type="ARBA" id="ARBA00022723"/>
    </source>
</evidence>
<comment type="subcellular location">
    <subcellularLocation>
        <location evidence="1">Nucleus</location>
    </subcellularLocation>
</comment>
<name>A0A9E7L490_9LILI</name>
<evidence type="ECO:0000313" key="12">
    <source>
        <dbReference type="Proteomes" id="UP001055439"/>
    </source>
</evidence>
<evidence type="ECO:0000256" key="4">
    <source>
        <dbReference type="ARBA" id="ARBA00022771"/>
    </source>
</evidence>
<dbReference type="OrthoDB" id="153872at2759"/>
<accession>A0A9E7L490</accession>
<evidence type="ECO:0000259" key="10">
    <source>
        <dbReference type="PROSITE" id="PS50119"/>
    </source>
</evidence>
<keyword evidence="5" id="KW-0862">Zinc</keyword>
<dbReference type="PROSITE" id="PS50119">
    <property type="entry name" value="ZF_BBOX"/>
    <property type="match status" value="1"/>
</dbReference>
<dbReference type="InterPro" id="IPR051979">
    <property type="entry name" value="B-box_zinc_finger"/>
</dbReference>